<dbReference type="Gene3D" id="1.10.287.1080">
    <property type="entry name" value="MazG-like"/>
    <property type="match status" value="1"/>
</dbReference>
<proteinExistence type="predicted"/>
<reference evidence="1 2" key="1">
    <citation type="submission" date="2017-02" db="EMBL/GenBank/DDBJ databases">
        <title>Clonality and virulence of isolates of VRE in Hematopoietic Stem Cell Transplanted (HSCT) patients.</title>
        <authorList>
            <person name="Marchi A.P."/>
            <person name="Martins R.C."/>
            <person name="Marie S.K."/>
            <person name="Levin A.S."/>
            <person name="Costa S.F."/>
        </authorList>
    </citation>
    <scope>NUCLEOTIDE SEQUENCE [LARGE SCALE GENOMIC DNA]</scope>
    <source>
        <strain evidence="1 2">LIM1759</strain>
    </source>
</reference>
<dbReference type="AlphaFoldDB" id="A0A1S8HKX9"/>
<keyword evidence="1" id="KW-0378">Hydrolase</keyword>
<dbReference type="Proteomes" id="UP000191171">
    <property type="component" value="Unassembled WGS sequence"/>
</dbReference>
<dbReference type="InterPro" id="IPR025984">
    <property type="entry name" value="DCTPP"/>
</dbReference>
<dbReference type="PIRSF" id="PIRSF029826">
    <property type="entry name" value="UCP029826_pph"/>
    <property type="match status" value="1"/>
</dbReference>
<evidence type="ECO:0000313" key="2">
    <source>
        <dbReference type="Proteomes" id="UP000191171"/>
    </source>
</evidence>
<dbReference type="InterPro" id="IPR052555">
    <property type="entry name" value="dCTP_Pyrophosphatase"/>
</dbReference>
<dbReference type="GO" id="GO:0047429">
    <property type="term" value="F:nucleoside triphosphate diphosphatase activity"/>
    <property type="evidence" value="ECO:0007669"/>
    <property type="project" value="InterPro"/>
</dbReference>
<accession>A0A1S8HKX9</accession>
<organism evidence="1 2">
    <name type="scientific">Enterococcus faecium</name>
    <name type="common">Streptococcus faecium</name>
    <dbReference type="NCBI Taxonomy" id="1352"/>
    <lineage>
        <taxon>Bacteria</taxon>
        <taxon>Bacillati</taxon>
        <taxon>Bacillota</taxon>
        <taxon>Bacilli</taxon>
        <taxon>Lactobacillales</taxon>
        <taxon>Enterococcaceae</taxon>
        <taxon>Enterococcus</taxon>
    </lineage>
</organism>
<dbReference type="Pfam" id="PF12643">
    <property type="entry name" value="MazG-like"/>
    <property type="match status" value="1"/>
</dbReference>
<dbReference type="PANTHER" id="PTHR46523:SF1">
    <property type="entry name" value="DCTP PYROPHOSPHATASE 1"/>
    <property type="match status" value="1"/>
</dbReference>
<dbReference type="GO" id="GO:0009143">
    <property type="term" value="P:nucleoside triphosphate catabolic process"/>
    <property type="evidence" value="ECO:0007669"/>
    <property type="project" value="InterPro"/>
</dbReference>
<comment type="caution">
    <text evidence="1">The sequence shown here is derived from an EMBL/GenBank/DDBJ whole genome shotgun (WGS) entry which is preliminary data.</text>
</comment>
<dbReference type="SUPFAM" id="SSF101386">
    <property type="entry name" value="all-alpha NTP pyrophosphatases"/>
    <property type="match status" value="1"/>
</dbReference>
<dbReference type="PANTHER" id="PTHR46523">
    <property type="entry name" value="DCTP PYROPHOSPHATASE 1"/>
    <property type="match status" value="1"/>
</dbReference>
<dbReference type="CDD" id="cd11537">
    <property type="entry name" value="NTP-PPase_RS21-C6_like"/>
    <property type="match status" value="1"/>
</dbReference>
<evidence type="ECO:0000313" key="1">
    <source>
        <dbReference type="EMBL" id="OOL82661.1"/>
    </source>
</evidence>
<protein>
    <submittedName>
        <fullName evidence="1">Nucleotide pyrophosphohydrolase</fullName>
    </submittedName>
</protein>
<gene>
    <name evidence="1" type="ORF">B1P95_08045</name>
</gene>
<name>A0A1S8HKX9_ENTFC</name>
<sequence>MEEGKQMNSMEKVNQFRDERNWRQFHNEKDLAISISLEASELLELFQWKTPEEVKETQLERIKEELADVLIYSYMMADNLHLDLDEIIEEKLIKNNLKYPVEKSAGVRKKYTEL</sequence>
<dbReference type="EMBL" id="MVGJ01000036">
    <property type="protein sequence ID" value="OOL82661.1"/>
    <property type="molecule type" value="Genomic_DNA"/>
</dbReference>